<evidence type="ECO:0000256" key="2">
    <source>
        <dbReference type="SAM" id="Phobius"/>
    </source>
</evidence>
<evidence type="ECO:0000256" key="1">
    <source>
        <dbReference type="SAM" id="MobiDB-lite"/>
    </source>
</evidence>
<feature type="transmembrane region" description="Helical" evidence="2">
    <location>
        <begin position="12"/>
        <end position="36"/>
    </location>
</feature>
<reference evidence="3" key="1">
    <citation type="journal article" date="2021" name="Proc. Natl. Acad. Sci. U.S.A.">
        <title>A Catalog of Tens of Thousands of Viruses from Human Metagenomes Reveals Hidden Associations with Chronic Diseases.</title>
        <authorList>
            <person name="Tisza M.J."/>
            <person name="Buck C.B."/>
        </authorList>
    </citation>
    <scope>NUCLEOTIDE SEQUENCE</scope>
    <source>
        <strain evidence="3">CtuZ46</strain>
    </source>
</reference>
<sequence>MGTNETGKKMDWAMKLLILGWIMAATLGGCVVSLNISKNNNNSDQKVEQSAAAEQKNDSTNFNFKGLEK</sequence>
<organism evidence="3">
    <name type="scientific">Microviridae sp. ctuZ46</name>
    <dbReference type="NCBI Taxonomy" id="2825010"/>
    <lineage>
        <taxon>Viruses</taxon>
        <taxon>Monodnaviria</taxon>
        <taxon>Sangervirae</taxon>
        <taxon>Phixviricota</taxon>
        <taxon>Malgrandaviricetes</taxon>
        <taxon>Petitvirales</taxon>
        <taxon>Microviridae</taxon>
    </lineage>
</organism>
<name>A0A8S5UVN4_9VIRU</name>
<protein>
    <submittedName>
        <fullName evidence="3">Uncharacterized protein</fullName>
    </submittedName>
</protein>
<keyword evidence="2" id="KW-0812">Transmembrane</keyword>
<feature type="region of interest" description="Disordered" evidence="1">
    <location>
        <begin position="42"/>
        <end position="69"/>
    </location>
</feature>
<keyword evidence="2" id="KW-0472">Membrane</keyword>
<proteinExistence type="predicted"/>
<accession>A0A8S5UVN4</accession>
<keyword evidence="2" id="KW-1133">Transmembrane helix</keyword>
<evidence type="ECO:0000313" key="3">
    <source>
        <dbReference type="EMBL" id="DAF98543.1"/>
    </source>
</evidence>
<dbReference type="EMBL" id="BK016150">
    <property type="protein sequence ID" value="DAF98543.1"/>
    <property type="molecule type" value="Genomic_DNA"/>
</dbReference>